<sequence length="59" mass="6793">MASSYLTRAEVARLLNVSVATFDRMRADGRFDVHPAMWGGVRLYYLKSDVIGWMGRNRK</sequence>
<dbReference type="SUPFAM" id="SSF46955">
    <property type="entry name" value="Putative DNA-binding domain"/>
    <property type="match status" value="1"/>
</dbReference>
<proteinExistence type="predicted"/>
<evidence type="ECO:0000313" key="3">
    <source>
        <dbReference type="Proteomes" id="UP000216352"/>
    </source>
</evidence>
<organism evidence="2 3">
    <name type="scientific">Bifidobacterium lemurum</name>
    <dbReference type="NCBI Taxonomy" id="1603886"/>
    <lineage>
        <taxon>Bacteria</taxon>
        <taxon>Bacillati</taxon>
        <taxon>Actinomycetota</taxon>
        <taxon>Actinomycetes</taxon>
        <taxon>Bifidobacteriales</taxon>
        <taxon>Bifidobacteriaceae</taxon>
        <taxon>Bifidobacterium</taxon>
    </lineage>
</organism>
<dbReference type="InterPro" id="IPR009061">
    <property type="entry name" value="DNA-bd_dom_put_sf"/>
</dbReference>
<feature type="domain" description="Helix-turn-helix" evidence="1">
    <location>
        <begin position="5"/>
        <end position="57"/>
    </location>
</feature>
<dbReference type="Proteomes" id="UP000216352">
    <property type="component" value="Unassembled WGS sequence"/>
</dbReference>
<reference evidence="2 3" key="1">
    <citation type="journal article" date="2017" name="BMC Genomics">
        <title>Comparative genomic and phylogenomic analyses of the Bifidobacteriaceae family.</title>
        <authorList>
            <person name="Lugli G.A."/>
            <person name="Milani C."/>
            <person name="Turroni F."/>
            <person name="Duranti S."/>
            <person name="Mancabelli L."/>
            <person name="Mangifesta M."/>
            <person name="Ferrario C."/>
            <person name="Modesto M."/>
            <person name="Mattarelli P."/>
            <person name="Jiri K."/>
            <person name="van Sinderen D."/>
            <person name="Ventura M."/>
        </authorList>
    </citation>
    <scope>NUCLEOTIDE SEQUENCE [LARGE SCALE GENOMIC DNA]</scope>
    <source>
        <strain evidence="2 3">DSM 28807</strain>
    </source>
</reference>
<accession>A0A261FU22</accession>
<dbReference type="OrthoDB" id="9806994at2"/>
<dbReference type="EMBL" id="MWWX01000004">
    <property type="protein sequence ID" value="OZG62680.1"/>
    <property type="molecule type" value="Genomic_DNA"/>
</dbReference>
<protein>
    <recommendedName>
        <fullName evidence="1">Helix-turn-helix domain-containing protein</fullName>
    </recommendedName>
</protein>
<comment type="caution">
    <text evidence="2">The sequence shown here is derived from an EMBL/GenBank/DDBJ whole genome shotgun (WGS) entry which is preliminary data.</text>
</comment>
<dbReference type="STRING" id="1603886.GCA_001895165_01302"/>
<gene>
    <name evidence="2" type="ORF">BLEM_0597</name>
</gene>
<dbReference type="AlphaFoldDB" id="A0A261FU22"/>
<evidence type="ECO:0000259" key="1">
    <source>
        <dbReference type="Pfam" id="PF12728"/>
    </source>
</evidence>
<evidence type="ECO:0000313" key="2">
    <source>
        <dbReference type="EMBL" id="OZG62680.1"/>
    </source>
</evidence>
<dbReference type="RefSeq" id="WP_072725733.1">
    <property type="nucleotide sequence ID" value="NZ_BDIS01000016.1"/>
</dbReference>
<dbReference type="InterPro" id="IPR041657">
    <property type="entry name" value="HTH_17"/>
</dbReference>
<keyword evidence="3" id="KW-1185">Reference proteome</keyword>
<name>A0A261FU22_9BIFI</name>
<dbReference type="Pfam" id="PF12728">
    <property type="entry name" value="HTH_17"/>
    <property type="match status" value="1"/>
</dbReference>